<sequence length="172" mass="18809">MNGLQKHAYALGMIETIGFPALIAAADAASKSADVKVASYQGADSGIVTIYIIGDVASVKASVEVGSDAAKRVGELRHSHVIARPDNHIIQMVFPGLFKKEQPEKNEVKIEEKNEVKNDKPKDWTKNSLQELRELANSYKGFPLSSEEISSAKREELLKQISKFQAEKGGDK</sequence>
<dbReference type="PANTHER" id="PTHR33941:SF11">
    <property type="entry name" value="BACTERIAL MICROCOMPARTMENT SHELL PROTEIN PDUJ"/>
    <property type="match status" value="1"/>
</dbReference>
<evidence type="ECO:0000259" key="4">
    <source>
        <dbReference type="PROSITE" id="PS51930"/>
    </source>
</evidence>
<gene>
    <name evidence="5" type="ORF">P4447_05260</name>
</gene>
<comment type="caution">
    <text evidence="5">The sequence shown here is derived from an EMBL/GenBank/DDBJ whole genome shotgun (WGS) entry which is preliminary data.</text>
</comment>
<comment type="similarity">
    <text evidence="3">Belongs to the bacterial microcompartments protein family.</text>
</comment>
<reference evidence="5 6" key="1">
    <citation type="submission" date="2023-03" db="EMBL/GenBank/DDBJ databases">
        <title>Bacillus Genome Sequencing.</title>
        <authorList>
            <person name="Dunlap C."/>
        </authorList>
    </citation>
    <scope>NUCLEOTIDE SEQUENCE [LARGE SCALE GENOMIC DNA]</scope>
    <source>
        <strain evidence="5 6">B-14544</strain>
    </source>
</reference>
<evidence type="ECO:0000313" key="5">
    <source>
        <dbReference type="EMBL" id="MED3561920.1"/>
    </source>
</evidence>
<accession>A0ABU6NB61</accession>
<evidence type="ECO:0000256" key="1">
    <source>
        <dbReference type="ARBA" id="ARBA00024322"/>
    </source>
</evidence>
<dbReference type="CDD" id="cd07045">
    <property type="entry name" value="BMC_CcmK_like"/>
    <property type="match status" value="1"/>
</dbReference>
<dbReference type="InterPro" id="IPR050575">
    <property type="entry name" value="BMC_shell"/>
</dbReference>
<dbReference type="Gene3D" id="3.30.70.1710">
    <property type="match status" value="1"/>
</dbReference>
<dbReference type="InterPro" id="IPR044872">
    <property type="entry name" value="CcmK/CsoS1_BMC"/>
</dbReference>
<dbReference type="SMART" id="SM00877">
    <property type="entry name" value="BMC"/>
    <property type="match status" value="1"/>
</dbReference>
<dbReference type="PANTHER" id="PTHR33941">
    <property type="entry name" value="PROPANEDIOL UTILIZATION PROTEIN PDUA"/>
    <property type="match status" value="1"/>
</dbReference>
<protein>
    <submittedName>
        <fullName evidence="5">BMC domain-containing protein</fullName>
    </submittedName>
</protein>
<evidence type="ECO:0000256" key="3">
    <source>
        <dbReference type="PROSITE-ProRule" id="PRU01278"/>
    </source>
</evidence>
<dbReference type="Proteomes" id="UP001330749">
    <property type="component" value="Unassembled WGS sequence"/>
</dbReference>
<comment type="subcellular location">
    <subcellularLocation>
        <location evidence="1">Bacterial microcompartment</location>
    </subcellularLocation>
</comment>
<dbReference type="PROSITE" id="PS51930">
    <property type="entry name" value="BMC_2"/>
    <property type="match status" value="1"/>
</dbReference>
<keyword evidence="2" id="KW-1283">Bacterial microcompartment</keyword>
<dbReference type="InterPro" id="IPR037233">
    <property type="entry name" value="CcmK-like_sf"/>
</dbReference>
<dbReference type="RefSeq" id="WP_327966834.1">
    <property type="nucleotide sequence ID" value="NZ_JARMQG010000058.1"/>
</dbReference>
<evidence type="ECO:0000313" key="6">
    <source>
        <dbReference type="Proteomes" id="UP001330749"/>
    </source>
</evidence>
<evidence type="ECO:0000256" key="2">
    <source>
        <dbReference type="ARBA" id="ARBA00024446"/>
    </source>
</evidence>
<feature type="domain" description="BMC" evidence="4">
    <location>
        <begin position="10"/>
        <end position="94"/>
    </location>
</feature>
<organism evidence="5 6">
    <name type="scientific">Bacillus xiapuensis</name>
    <dbReference type="NCBI Taxonomy" id="2014075"/>
    <lineage>
        <taxon>Bacteria</taxon>
        <taxon>Bacillati</taxon>
        <taxon>Bacillota</taxon>
        <taxon>Bacilli</taxon>
        <taxon>Bacillales</taxon>
        <taxon>Bacillaceae</taxon>
        <taxon>Bacillus</taxon>
    </lineage>
</organism>
<keyword evidence="6" id="KW-1185">Reference proteome</keyword>
<proteinExistence type="inferred from homology"/>
<dbReference type="SUPFAM" id="SSF143414">
    <property type="entry name" value="CcmK-like"/>
    <property type="match status" value="1"/>
</dbReference>
<name>A0ABU6NB61_9BACI</name>
<dbReference type="Pfam" id="PF00936">
    <property type="entry name" value="BMC"/>
    <property type="match status" value="1"/>
</dbReference>
<dbReference type="EMBL" id="JARMQG010000058">
    <property type="protein sequence ID" value="MED3561920.1"/>
    <property type="molecule type" value="Genomic_DNA"/>
</dbReference>
<dbReference type="InterPro" id="IPR000249">
    <property type="entry name" value="BMC_dom"/>
</dbReference>